<feature type="signal peptide" evidence="1">
    <location>
        <begin position="1"/>
        <end position="28"/>
    </location>
</feature>
<dbReference type="InterPro" id="IPR024370">
    <property type="entry name" value="PBP_domain"/>
</dbReference>
<dbReference type="RefSeq" id="WP_161823092.1">
    <property type="nucleotide sequence ID" value="NZ_LSRS01000008.1"/>
</dbReference>
<dbReference type="InterPro" id="IPR052738">
    <property type="entry name" value="ABC-Tungstate_binding"/>
</dbReference>
<keyword evidence="4" id="KW-1185">Reference proteome</keyword>
<protein>
    <submittedName>
        <fullName evidence="3">PBP superfamily domain protein</fullName>
    </submittedName>
</protein>
<comment type="caution">
    <text evidence="3">The sequence shown here is derived from an EMBL/GenBank/DDBJ whole genome shotgun (WGS) entry which is preliminary data.</text>
</comment>
<dbReference type="EMBL" id="LSRS01000008">
    <property type="protein sequence ID" value="KAF1083899.1"/>
    <property type="molecule type" value="Genomic_DNA"/>
</dbReference>
<keyword evidence="1" id="KW-0732">Signal</keyword>
<dbReference type="Pfam" id="PF12849">
    <property type="entry name" value="PBP_like_2"/>
    <property type="match status" value="1"/>
</dbReference>
<gene>
    <name evidence="3" type="ORF">SPSYN_02811</name>
</gene>
<reference evidence="3" key="1">
    <citation type="submission" date="2016-02" db="EMBL/GenBank/DDBJ databases">
        <title>Draft Genome Sequence of Sporotomaculum syntrophicum Strain FB, a Syntrophic Benzoate Degrader.</title>
        <authorList>
            <person name="Nobu M.K."/>
            <person name="Narihiro T."/>
            <person name="Qiu Y.-L."/>
            <person name="Ohashi A."/>
            <person name="Liu W.-T."/>
            <person name="Yuji S."/>
        </authorList>
    </citation>
    <scope>NUCLEOTIDE SEQUENCE</scope>
    <source>
        <strain evidence="3">FB</strain>
    </source>
</reference>
<dbReference type="PANTHER" id="PTHR37945:SF1">
    <property type="entry name" value="EXTRACELLULAR TUNGSTATE BINDING PROTEIN"/>
    <property type="match status" value="1"/>
</dbReference>
<feature type="chain" id="PRO_5039615722" evidence="1">
    <location>
        <begin position="29"/>
        <end position="295"/>
    </location>
</feature>
<dbReference type="Proteomes" id="UP000798488">
    <property type="component" value="Unassembled WGS sequence"/>
</dbReference>
<dbReference type="OrthoDB" id="186379at2"/>
<dbReference type="AlphaFoldDB" id="A0A9D2WMG9"/>
<accession>A0A9D2WMG9</accession>
<evidence type="ECO:0000256" key="1">
    <source>
        <dbReference type="SAM" id="SignalP"/>
    </source>
</evidence>
<organism evidence="3 4">
    <name type="scientific">Sporotomaculum syntrophicum</name>
    <dbReference type="NCBI Taxonomy" id="182264"/>
    <lineage>
        <taxon>Bacteria</taxon>
        <taxon>Bacillati</taxon>
        <taxon>Bacillota</taxon>
        <taxon>Clostridia</taxon>
        <taxon>Eubacteriales</taxon>
        <taxon>Desulfallaceae</taxon>
        <taxon>Sporotomaculum</taxon>
    </lineage>
</organism>
<name>A0A9D2WMG9_9FIRM</name>
<evidence type="ECO:0000313" key="3">
    <source>
        <dbReference type="EMBL" id="KAF1083899.1"/>
    </source>
</evidence>
<sequence>MKKKSSLIAILLMLALVLTLVGCGQDTAQDEPQQNQQEQQANEPENKQLILATTTSTQDSGLLDELLPVFQEETGYIVKTVAVGTGQALEMGKMGNADVLLVHAPASEKPLVEDKTVINYELVMHNDFILLGPASDPAKVKETTGIVDALKKIAESGAIFVSRGDDSGTDKTEKKLWKETGIDPKGQSWYQETGQGMGASITVANEKQAYILSDRGTYLAHSEKINLEIVSEGDEALMNIYHVMQVNPEKFDRINAEGGEAFVKFMIDRETQQTIEEFGKDKYGQSLFFPDRLKG</sequence>
<dbReference type="PROSITE" id="PS51257">
    <property type="entry name" value="PROKAR_LIPOPROTEIN"/>
    <property type="match status" value="1"/>
</dbReference>
<evidence type="ECO:0000313" key="4">
    <source>
        <dbReference type="Proteomes" id="UP000798488"/>
    </source>
</evidence>
<dbReference type="Gene3D" id="3.40.190.10">
    <property type="entry name" value="Periplasmic binding protein-like II"/>
    <property type="match status" value="2"/>
</dbReference>
<proteinExistence type="predicted"/>
<dbReference type="PANTHER" id="PTHR37945">
    <property type="entry name" value="EXTRACELLULAR TUNGSTATE BINDING PROTEIN"/>
    <property type="match status" value="1"/>
</dbReference>
<dbReference type="SUPFAM" id="SSF53850">
    <property type="entry name" value="Periplasmic binding protein-like II"/>
    <property type="match status" value="1"/>
</dbReference>
<evidence type="ECO:0000259" key="2">
    <source>
        <dbReference type="Pfam" id="PF12849"/>
    </source>
</evidence>
<feature type="domain" description="PBP" evidence="2">
    <location>
        <begin position="43"/>
        <end position="270"/>
    </location>
</feature>